<dbReference type="EMBL" id="JAMJEV010000001">
    <property type="protein sequence ID" value="MDO0821351.1"/>
    <property type="molecule type" value="Genomic_DNA"/>
</dbReference>
<gene>
    <name evidence="1" type="ORF">M8H41_00555</name>
</gene>
<evidence type="ECO:0000313" key="1">
    <source>
        <dbReference type="EMBL" id="MDO0821351.1"/>
    </source>
</evidence>
<dbReference type="RefSeq" id="WP_301997496.1">
    <property type="nucleotide sequence ID" value="NZ_JAMJEV010000001.1"/>
</dbReference>
<evidence type="ECO:0000313" key="2">
    <source>
        <dbReference type="Proteomes" id="UP001176021"/>
    </source>
</evidence>
<name>A0ABT8QJ93_9FIRM</name>
<proteinExistence type="predicted"/>
<protein>
    <recommendedName>
        <fullName evidence="3">Helix-turn-helix domain-containing protein</fullName>
    </recommendedName>
</protein>
<comment type="caution">
    <text evidence="1">The sequence shown here is derived from an EMBL/GenBank/DDBJ whole genome shotgun (WGS) entry which is preliminary data.</text>
</comment>
<sequence>MTQQYKYSLLNSKEATYYLEVSRFKFKKLIKEGHLSPQIWTSRNGKEVHFFDPTELTEVKKMLMKEGYHYQYA</sequence>
<accession>A0ABT8QJ93</accession>
<reference evidence="1" key="1">
    <citation type="submission" date="2022-05" db="EMBL/GenBank/DDBJ databases">
        <title>Expanded diversity of anoxic marine methylotrophy in a Black Sea sulfate reducing microorganism.</title>
        <authorList>
            <person name="Fischer P.Q."/>
            <person name="Stams A.J.M."/>
            <person name="Villanueva L."/>
            <person name="Sousa D.Z."/>
        </authorList>
    </citation>
    <scope>NUCLEOTIDE SEQUENCE</scope>
    <source>
        <strain evidence="1">P130</strain>
    </source>
</reference>
<evidence type="ECO:0008006" key="3">
    <source>
        <dbReference type="Google" id="ProtNLM"/>
    </source>
</evidence>
<dbReference type="Proteomes" id="UP001176021">
    <property type="component" value="Unassembled WGS sequence"/>
</dbReference>
<keyword evidence="2" id="KW-1185">Reference proteome</keyword>
<organism evidence="1 2">
    <name type="scientific">Desulfosporosinus nitroreducens</name>
    <dbReference type="NCBI Taxonomy" id="2018668"/>
    <lineage>
        <taxon>Bacteria</taxon>
        <taxon>Bacillati</taxon>
        <taxon>Bacillota</taxon>
        <taxon>Clostridia</taxon>
        <taxon>Eubacteriales</taxon>
        <taxon>Desulfitobacteriaceae</taxon>
        <taxon>Desulfosporosinus</taxon>
    </lineage>
</organism>